<dbReference type="EMBL" id="PZQS01000009">
    <property type="protein sequence ID" value="PVD24958.1"/>
    <property type="molecule type" value="Genomic_DNA"/>
</dbReference>
<comment type="caution">
    <text evidence="1">The sequence shown here is derived from an EMBL/GenBank/DDBJ whole genome shotgun (WGS) entry which is preliminary data.</text>
</comment>
<dbReference type="AlphaFoldDB" id="A0A2T7NUV2"/>
<keyword evidence="2" id="KW-1185">Reference proteome</keyword>
<evidence type="ECO:0000313" key="2">
    <source>
        <dbReference type="Proteomes" id="UP000245119"/>
    </source>
</evidence>
<protein>
    <submittedName>
        <fullName evidence="1">Uncharacterized protein</fullName>
    </submittedName>
</protein>
<gene>
    <name evidence="1" type="ORF">C0Q70_15454</name>
</gene>
<dbReference type="Proteomes" id="UP000245119">
    <property type="component" value="Linkage Group LG9"/>
</dbReference>
<evidence type="ECO:0000313" key="1">
    <source>
        <dbReference type="EMBL" id="PVD24958.1"/>
    </source>
</evidence>
<sequence length="335" mass="36800">MDCPCLHLSSVTPSLLSSYIAVSKYARCSSLQVFEQPVCNCPKSDQHRNSPKPDAANRNLKIMDGFIHDAFESAALGSCVLRSGRADYVVNSDTGLRQLQENIQDVDEIDDGGSIQNGGDSNNALSNISLVADRNIVLTRNGLHVGERFTGMANVTLEIETDTEAFTLKQNDASAVVEEGPTDEAANHLELFFSNPLHIPAAEGASAENTHSVDCVLSQPPSLDEDVSSDTVSQEEVLSQDRDHFENPLLLEPVSDSDEVSLAYLAELSVELRNFTDRAHEDYIDPERGENRTLGYGSMLHVREGNILVNEELDSVEYMDISIRHYADPFNVLLM</sequence>
<accession>A0A2T7NUV2</accession>
<name>A0A2T7NUV2_POMCA</name>
<organism evidence="1 2">
    <name type="scientific">Pomacea canaliculata</name>
    <name type="common">Golden apple snail</name>
    <dbReference type="NCBI Taxonomy" id="400727"/>
    <lineage>
        <taxon>Eukaryota</taxon>
        <taxon>Metazoa</taxon>
        <taxon>Spiralia</taxon>
        <taxon>Lophotrochozoa</taxon>
        <taxon>Mollusca</taxon>
        <taxon>Gastropoda</taxon>
        <taxon>Caenogastropoda</taxon>
        <taxon>Architaenioglossa</taxon>
        <taxon>Ampullarioidea</taxon>
        <taxon>Ampullariidae</taxon>
        <taxon>Pomacea</taxon>
    </lineage>
</organism>
<reference evidence="1 2" key="1">
    <citation type="submission" date="2018-04" db="EMBL/GenBank/DDBJ databases">
        <title>The genome of golden apple snail Pomacea canaliculata provides insight into stress tolerance and invasive adaptation.</title>
        <authorList>
            <person name="Liu C."/>
            <person name="Liu B."/>
            <person name="Ren Y."/>
            <person name="Zhang Y."/>
            <person name="Wang H."/>
            <person name="Li S."/>
            <person name="Jiang F."/>
            <person name="Yin L."/>
            <person name="Zhang G."/>
            <person name="Qian W."/>
            <person name="Fan W."/>
        </authorList>
    </citation>
    <scope>NUCLEOTIDE SEQUENCE [LARGE SCALE GENOMIC DNA]</scope>
    <source>
        <strain evidence="1">SZHN2017</strain>
        <tissue evidence="1">Muscle</tissue>
    </source>
</reference>
<proteinExistence type="predicted"/>